<comment type="subcellular location">
    <subcellularLocation>
        <location evidence="1">Cell membrane</location>
        <topology evidence="1">Multi-pass membrane protein</topology>
    </subcellularLocation>
</comment>
<evidence type="ECO:0000256" key="1">
    <source>
        <dbReference type="ARBA" id="ARBA00004651"/>
    </source>
</evidence>
<evidence type="ECO:0000256" key="6">
    <source>
        <dbReference type="ARBA" id="ARBA00023136"/>
    </source>
</evidence>
<feature type="transmembrane region" description="Helical" evidence="7">
    <location>
        <begin position="97"/>
        <end position="117"/>
    </location>
</feature>
<feature type="transmembrane region" description="Helical" evidence="7">
    <location>
        <begin position="168"/>
        <end position="185"/>
    </location>
</feature>
<feature type="transmembrane region" description="Helical" evidence="7">
    <location>
        <begin position="27"/>
        <end position="50"/>
    </location>
</feature>
<feature type="transmembrane region" description="Helical" evidence="7">
    <location>
        <begin position="129"/>
        <end position="148"/>
    </location>
</feature>
<feature type="transmembrane region" description="Helical" evidence="7">
    <location>
        <begin position="224"/>
        <end position="245"/>
    </location>
</feature>
<keyword evidence="4 7" id="KW-0812">Transmembrane</keyword>
<evidence type="ECO:0000256" key="5">
    <source>
        <dbReference type="ARBA" id="ARBA00022989"/>
    </source>
</evidence>
<evidence type="ECO:0000256" key="4">
    <source>
        <dbReference type="ARBA" id="ARBA00022692"/>
    </source>
</evidence>
<reference evidence="8 9" key="1">
    <citation type="submission" date="2023-07" db="EMBL/GenBank/DDBJ databases">
        <title>Sorghum-associated microbial communities from plants grown in Nebraska, USA.</title>
        <authorList>
            <person name="Schachtman D."/>
        </authorList>
    </citation>
    <scope>NUCLEOTIDE SEQUENCE [LARGE SCALE GENOMIC DNA]</scope>
    <source>
        <strain evidence="8 9">BE240</strain>
    </source>
</reference>
<keyword evidence="6 7" id="KW-0472">Membrane</keyword>
<feature type="transmembrane region" description="Helical" evidence="7">
    <location>
        <begin position="265"/>
        <end position="291"/>
    </location>
</feature>
<dbReference type="PANTHER" id="PTHR30250:SF10">
    <property type="entry name" value="LIPOPOLYSACCHARIDE BIOSYNTHESIS PROTEIN WZXC"/>
    <property type="match status" value="1"/>
</dbReference>
<feature type="transmembrane region" description="Helical" evidence="7">
    <location>
        <begin position="435"/>
        <end position="452"/>
    </location>
</feature>
<evidence type="ECO:0000256" key="7">
    <source>
        <dbReference type="SAM" id="Phobius"/>
    </source>
</evidence>
<protein>
    <submittedName>
        <fullName evidence="8">O-antigen/teichoic acid export membrane protein</fullName>
    </submittedName>
</protein>
<sequence>MSVSVDNEPASAPAPQSFGGRARSGTVWIIAGFGLGQILRLVGNVALAAILFEEAFALMAIVTAVMMGLAMFSDIGLQPSVVQNPRGEDPDFLNTAWTLQVIRGVCLFLVAVVLAWPLSSIYGANDPKAYELLYLIPIVALTSLLDGVQSPSVMTAARHLKIKEVTKLEFIVVPFNVGVMLLLAWHFRSVYALAVASVLSAVLRTVLTYCMLDKARPRLRWDPTAVRAIISFGKWVFLSTLFSFLAAQLDRLALAGMFSLAEVGVYSIAASLAIIVPTLVGKLQWTVLFPWYSRMLEEGMPLPIAFARTRTAMMVTSSVMCTALIAGAGSFFDFAYDDRYAMGGTLLPILAFGAWFACLETMYGATFVASGRPKWAAFTNACKVATYALLLACVSWFGLSIVVAAIFLSLSELLRWVVCHGLGRRLGLRNARSEVGILGIFVAASLAGWWLVERAPVVSDLHPLVRLLILGVAIVLMFTPLVLRFVLPLVRRR</sequence>
<keyword evidence="5 7" id="KW-1133">Transmembrane helix</keyword>
<feature type="transmembrane region" description="Helical" evidence="7">
    <location>
        <begin position="340"/>
        <end position="363"/>
    </location>
</feature>
<comment type="caution">
    <text evidence="8">The sequence shown here is derived from an EMBL/GenBank/DDBJ whole genome shotgun (WGS) entry which is preliminary data.</text>
</comment>
<dbReference type="InterPro" id="IPR050833">
    <property type="entry name" value="Poly_Biosynth_Transport"/>
</dbReference>
<evidence type="ECO:0000313" key="9">
    <source>
        <dbReference type="Proteomes" id="UP001265550"/>
    </source>
</evidence>
<proteinExistence type="inferred from homology"/>
<dbReference type="PANTHER" id="PTHR30250">
    <property type="entry name" value="PST FAMILY PREDICTED COLANIC ACID TRANSPORTER"/>
    <property type="match status" value="1"/>
</dbReference>
<dbReference type="RefSeq" id="WP_204731366.1">
    <property type="nucleotide sequence ID" value="NZ_JAVDWE010000001.1"/>
</dbReference>
<evidence type="ECO:0000313" key="8">
    <source>
        <dbReference type="EMBL" id="MDR7092343.1"/>
    </source>
</evidence>
<feature type="transmembrane region" description="Helical" evidence="7">
    <location>
        <begin position="56"/>
        <end position="77"/>
    </location>
</feature>
<keyword evidence="3" id="KW-1003">Cell membrane</keyword>
<dbReference type="Proteomes" id="UP001265550">
    <property type="component" value="Unassembled WGS sequence"/>
</dbReference>
<feature type="transmembrane region" description="Helical" evidence="7">
    <location>
        <begin position="191"/>
        <end position="212"/>
    </location>
</feature>
<dbReference type="Pfam" id="PF13440">
    <property type="entry name" value="Polysacc_synt_3"/>
    <property type="match status" value="1"/>
</dbReference>
<evidence type="ECO:0000256" key="3">
    <source>
        <dbReference type="ARBA" id="ARBA00022475"/>
    </source>
</evidence>
<evidence type="ECO:0000256" key="2">
    <source>
        <dbReference type="ARBA" id="ARBA00007430"/>
    </source>
</evidence>
<feature type="transmembrane region" description="Helical" evidence="7">
    <location>
        <begin position="464"/>
        <end position="487"/>
    </location>
</feature>
<name>A0ABU1V4F5_9BURK</name>
<gene>
    <name evidence="8" type="ORF">J2X09_000066</name>
</gene>
<comment type="similarity">
    <text evidence="2">Belongs to the polysaccharide synthase family.</text>
</comment>
<organism evidence="8 9">
    <name type="scientific">Hydrogenophaga laconesensis</name>
    <dbReference type="NCBI Taxonomy" id="1805971"/>
    <lineage>
        <taxon>Bacteria</taxon>
        <taxon>Pseudomonadati</taxon>
        <taxon>Pseudomonadota</taxon>
        <taxon>Betaproteobacteria</taxon>
        <taxon>Burkholderiales</taxon>
        <taxon>Comamonadaceae</taxon>
        <taxon>Hydrogenophaga</taxon>
    </lineage>
</organism>
<dbReference type="EMBL" id="JAVDWE010000001">
    <property type="protein sequence ID" value="MDR7092343.1"/>
    <property type="molecule type" value="Genomic_DNA"/>
</dbReference>
<feature type="transmembrane region" description="Helical" evidence="7">
    <location>
        <begin position="312"/>
        <end position="334"/>
    </location>
</feature>
<accession>A0ABU1V4F5</accession>
<keyword evidence="9" id="KW-1185">Reference proteome</keyword>